<dbReference type="GO" id="GO:0003700">
    <property type="term" value="F:DNA-binding transcription factor activity"/>
    <property type="evidence" value="ECO:0007669"/>
    <property type="project" value="InterPro"/>
</dbReference>
<dbReference type="OrthoDB" id="9802228at2"/>
<keyword evidence="6" id="KW-0862">Zinc</keyword>
<evidence type="ECO:0000256" key="2">
    <source>
        <dbReference type="ARBA" id="ARBA00022603"/>
    </source>
</evidence>
<dbReference type="InterPro" id="IPR020449">
    <property type="entry name" value="Tscrpt_reg_AraC-type_HTH"/>
</dbReference>
<dbReference type="InterPro" id="IPR035451">
    <property type="entry name" value="Ada-like_dom_sf"/>
</dbReference>
<protein>
    <submittedName>
        <fullName evidence="13">AraC family transcriptional regulator of adaptative response / methylphosphotriester-DNA alkyltransferase methyltransferase</fullName>
    </submittedName>
</protein>
<comment type="caution">
    <text evidence="13">The sequence shown here is derived from an EMBL/GenBank/DDBJ whole genome shotgun (WGS) entry which is preliminary data.</text>
</comment>
<dbReference type="InterPro" id="IPR018062">
    <property type="entry name" value="HTH_AraC-typ_CS"/>
</dbReference>
<dbReference type="Gene3D" id="1.10.10.60">
    <property type="entry name" value="Homeodomain-like"/>
    <property type="match status" value="2"/>
</dbReference>
<evidence type="ECO:0000256" key="3">
    <source>
        <dbReference type="ARBA" id="ARBA00022679"/>
    </source>
</evidence>
<dbReference type="Pfam" id="PF12833">
    <property type="entry name" value="HTH_18"/>
    <property type="match status" value="1"/>
</dbReference>
<evidence type="ECO:0000256" key="10">
    <source>
        <dbReference type="ARBA" id="ARBA00023163"/>
    </source>
</evidence>
<reference evidence="13 14" key="1">
    <citation type="submission" date="2018-05" db="EMBL/GenBank/DDBJ databases">
        <title>Genomic Encyclopedia of Type Strains, Phase IV (KMG-IV): sequencing the most valuable type-strain genomes for metagenomic binning, comparative biology and taxonomic classification.</title>
        <authorList>
            <person name="Goeker M."/>
        </authorList>
    </citation>
    <scope>NUCLEOTIDE SEQUENCE [LARGE SCALE GENOMIC DNA]</scope>
    <source>
        <strain evidence="13 14">DSM 28556</strain>
    </source>
</reference>
<accession>A0A2V3WBQ2</accession>
<dbReference type="PANTHER" id="PTHR43280:SF28">
    <property type="entry name" value="HTH-TYPE TRANSCRIPTIONAL ACTIVATOR RHAS"/>
    <property type="match status" value="1"/>
</dbReference>
<evidence type="ECO:0000256" key="1">
    <source>
        <dbReference type="ARBA" id="ARBA00001947"/>
    </source>
</evidence>
<name>A0A2V3WBQ2_9BACI</name>
<evidence type="ECO:0000259" key="12">
    <source>
        <dbReference type="PROSITE" id="PS01124"/>
    </source>
</evidence>
<keyword evidence="3 13" id="KW-0808">Transferase</keyword>
<dbReference type="EMBL" id="QJJQ01000001">
    <property type="protein sequence ID" value="PXW90584.1"/>
    <property type="molecule type" value="Genomic_DNA"/>
</dbReference>
<dbReference type="Proteomes" id="UP000247978">
    <property type="component" value="Unassembled WGS sequence"/>
</dbReference>
<dbReference type="InterPro" id="IPR018060">
    <property type="entry name" value="HTH_AraC"/>
</dbReference>
<dbReference type="SMART" id="SM00342">
    <property type="entry name" value="HTH_ARAC"/>
    <property type="match status" value="1"/>
</dbReference>
<feature type="domain" description="HTH araC/xylS-type" evidence="12">
    <location>
        <begin position="79"/>
        <end position="177"/>
    </location>
</feature>
<proteinExistence type="predicted"/>
<dbReference type="PRINTS" id="PR00032">
    <property type="entry name" value="HTHARAC"/>
</dbReference>
<dbReference type="GO" id="GO:0006281">
    <property type="term" value="P:DNA repair"/>
    <property type="evidence" value="ECO:0007669"/>
    <property type="project" value="UniProtKB-KW"/>
</dbReference>
<organism evidence="13 14">
    <name type="scientific">Pseudogracilibacillus auburnensis</name>
    <dbReference type="NCBI Taxonomy" id="1494959"/>
    <lineage>
        <taxon>Bacteria</taxon>
        <taxon>Bacillati</taxon>
        <taxon>Bacillota</taxon>
        <taxon>Bacilli</taxon>
        <taxon>Bacillales</taxon>
        <taxon>Bacillaceae</taxon>
        <taxon>Pseudogracilibacillus</taxon>
    </lineage>
</organism>
<sequence length="189" mass="22015">MQEYMWEAIIQCDRLYDGKFYYGLTTTKIFCRPSCKSRTPKRENTKIFSSVSEANTAGFRPCKRCKPEKLYAPDSEIVHNVKLFIHHHFNEPITLHKIAEEIHISPYHLHRTFKKIVGTTTSDYLLQKRMKVAKELLKTTDKSITEIAFKVGYHNTSHFSTVFSNKVGMNPSTFRKQYSIVTLLGDEDE</sequence>
<keyword evidence="4" id="KW-0479">Metal-binding</keyword>
<keyword evidence="10" id="KW-0804">Transcription</keyword>
<dbReference type="GO" id="GO:0032259">
    <property type="term" value="P:methylation"/>
    <property type="evidence" value="ECO:0007669"/>
    <property type="project" value="UniProtKB-KW"/>
</dbReference>
<evidence type="ECO:0000256" key="4">
    <source>
        <dbReference type="ARBA" id="ARBA00022723"/>
    </source>
</evidence>
<dbReference type="Gene3D" id="3.40.10.10">
    <property type="entry name" value="DNA Methylphosphotriester Repair Domain"/>
    <property type="match status" value="1"/>
</dbReference>
<gene>
    <name evidence="13" type="ORF">DFR56_101496</name>
</gene>
<evidence type="ECO:0000313" key="13">
    <source>
        <dbReference type="EMBL" id="PXW90584.1"/>
    </source>
</evidence>
<evidence type="ECO:0000256" key="8">
    <source>
        <dbReference type="ARBA" id="ARBA00023125"/>
    </source>
</evidence>
<dbReference type="PANTHER" id="PTHR43280">
    <property type="entry name" value="ARAC-FAMILY TRANSCRIPTIONAL REGULATOR"/>
    <property type="match status" value="1"/>
</dbReference>
<dbReference type="GO" id="GO:0008270">
    <property type="term" value="F:zinc ion binding"/>
    <property type="evidence" value="ECO:0007669"/>
    <property type="project" value="InterPro"/>
</dbReference>
<dbReference type="InterPro" id="IPR004026">
    <property type="entry name" value="Ada_DNA_repair_Zn-bd"/>
</dbReference>
<dbReference type="PIRSF" id="PIRSF000408">
    <property type="entry name" value="Alkyltransferas_AdaA"/>
    <property type="match status" value="1"/>
</dbReference>
<evidence type="ECO:0000256" key="5">
    <source>
        <dbReference type="ARBA" id="ARBA00022763"/>
    </source>
</evidence>
<dbReference type="PROSITE" id="PS01124">
    <property type="entry name" value="HTH_ARAC_FAMILY_2"/>
    <property type="match status" value="1"/>
</dbReference>
<dbReference type="GO" id="GO:0043565">
    <property type="term" value="F:sequence-specific DNA binding"/>
    <property type="evidence" value="ECO:0007669"/>
    <property type="project" value="InterPro"/>
</dbReference>
<keyword evidence="2 13" id="KW-0489">Methyltransferase</keyword>
<evidence type="ECO:0000256" key="6">
    <source>
        <dbReference type="ARBA" id="ARBA00022833"/>
    </source>
</evidence>
<dbReference type="SUPFAM" id="SSF46689">
    <property type="entry name" value="Homeodomain-like"/>
    <property type="match status" value="2"/>
</dbReference>
<dbReference type="InterPro" id="IPR016220">
    <property type="entry name" value="Me-P-triester_DNA_alkyl-Trfase"/>
</dbReference>
<dbReference type="PROSITE" id="PS00041">
    <property type="entry name" value="HTH_ARAC_FAMILY_1"/>
    <property type="match status" value="1"/>
</dbReference>
<dbReference type="GO" id="GO:0008168">
    <property type="term" value="F:methyltransferase activity"/>
    <property type="evidence" value="ECO:0007669"/>
    <property type="project" value="UniProtKB-KW"/>
</dbReference>
<keyword evidence="14" id="KW-1185">Reference proteome</keyword>
<evidence type="ECO:0000256" key="7">
    <source>
        <dbReference type="ARBA" id="ARBA00023015"/>
    </source>
</evidence>
<dbReference type="SUPFAM" id="SSF57884">
    <property type="entry name" value="Ada DNA repair protein, N-terminal domain (N-Ada 10)"/>
    <property type="match status" value="1"/>
</dbReference>
<comment type="cofactor">
    <cofactor evidence="1">
        <name>Zn(2+)</name>
        <dbReference type="ChEBI" id="CHEBI:29105"/>
    </cofactor>
</comment>
<evidence type="ECO:0000256" key="11">
    <source>
        <dbReference type="ARBA" id="ARBA00023204"/>
    </source>
</evidence>
<dbReference type="Pfam" id="PF02805">
    <property type="entry name" value="Ada_Zn_binding"/>
    <property type="match status" value="1"/>
</dbReference>
<keyword evidence="9" id="KW-0010">Activator</keyword>
<dbReference type="InterPro" id="IPR009057">
    <property type="entry name" value="Homeodomain-like_sf"/>
</dbReference>
<dbReference type="RefSeq" id="WP_110393836.1">
    <property type="nucleotide sequence ID" value="NZ_JBHUHB010000001.1"/>
</dbReference>
<keyword evidence="7" id="KW-0805">Transcription regulation</keyword>
<keyword evidence="5" id="KW-0227">DNA damage</keyword>
<evidence type="ECO:0000256" key="9">
    <source>
        <dbReference type="ARBA" id="ARBA00023159"/>
    </source>
</evidence>
<keyword evidence="11" id="KW-0234">DNA repair</keyword>
<evidence type="ECO:0000313" key="14">
    <source>
        <dbReference type="Proteomes" id="UP000247978"/>
    </source>
</evidence>
<keyword evidence="8" id="KW-0238">DNA-binding</keyword>
<dbReference type="AlphaFoldDB" id="A0A2V3WBQ2"/>